<dbReference type="PANTHER" id="PTHR46328:SF7">
    <property type="entry name" value="FAR-RED IMPAIRED RESPONSIVE (FAR1) FAMILY PROTEIN"/>
    <property type="match status" value="1"/>
</dbReference>
<dbReference type="Pfam" id="PF03101">
    <property type="entry name" value="FAR1"/>
    <property type="match status" value="1"/>
</dbReference>
<evidence type="ECO:0000259" key="2">
    <source>
        <dbReference type="Pfam" id="PF03101"/>
    </source>
</evidence>
<feature type="domain" description="FAR1" evidence="2">
    <location>
        <begin position="83"/>
        <end position="171"/>
    </location>
</feature>
<gene>
    <name evidence="3" type="ORF">C3L33_07222</name>
</gene>
<dbReference type="PANTHER" id="PTHR46328">
    <property type="entry name" value="FAR-RED IMPAIRED RESPONSIVE (FAR1) FAMILY PROTEIN-RELATED"/>
    <property type="match status" value="1"/>
</dbReference>
<reference evidence="3 4" key="1">
    <citation type="journal article" date="2019" name="Genome Biol. Evol.">
        <title>The Rhododendron genome and chromosomal organization provide insight into shared whole-genome duplications across the heath family (Ericaceae).</title>
        <authorList>
            <person name="Soza V.L."/>
            <person name="Lindsley D."/>
            <person name="Waalkes A."/>
            <person name="Ramage E."/>
            <person name="Patwardhan R.P."/>
            <person name="Burton J.N."/>
            <person name="Adey A."/>
            <person name="Kumar A."/>
            <person name="Qiu R."/>
            <person name="Shendure J."/>
            <person name="Hall B."/>
        </authorList>
    </citation>
    <scope>NUCLEOTIDE SEQUENCE [LARGE SCALE GENOMIC DNA]</scope>
    <source>
        <strain evidence="3">RSF 1966-606</strain>
    </source>
</reference>
<feature type="compositionally biased region" description="Basic and acidic residues" evidence="1">
    <location>
        <begin position="1"/>
        <end position="12"/>
    </location>
</feature>
<dbReference type="AlphaFoldDB" id="A0A6A4LNL0"/>
<proteinExistence type="predicted"/>
<organism evidence="3 4">
    <name type="scientific">Rhododendron williamsianum</name>
    <dbReference type="NCBI Taxonomy" id="262921"/>
    <lineage>
        <taxon>Eukaryota</taxon>
        <taxon>Viridiplantae</taxon>
        <taxon>Streptophyta</taxon>
        <taxon>Embryophyta</taxon>
        <taxon>Tracheophyta</taxon>
        <taxon>Spermatophyta</taxon>
        <taxon>Magnoliopsida</taxon>
        <taxon>eudicotyledons</taxon>
        <taxon>Gunneridae</taxon>
        <taxon>Pentapetalae</taxon>
        <taxon>asterids</taxon>
        <taxon>Ericales</taxon>
        <taxon>Ericaceae</taxon>
        <taxon>Ericoideae</taxon>
        <taxon>Rhodoreae</taxon>
        <taxon>Rhododendron</taxon>
    </lineage>
</organism>
<feature type="non-terminal residue" evidence="3">
    <location>
        <position position="1"/>
    </location>
</feature>
<feature type="region of interest" description="Disordered" evidence="1">
    <location>
        <begin position="1"/>
        <end position="52"/>
    </location>
</feature>
<sequence>MCISAELDKGEGAVDNSNEGNADMSEGGGNVDISEGGGNADISEGGGNADISEGGGNVVMSERGEVHEPYVGLEFDSEDEARKFYFDYARRIGFVVRMMQRRISETDKKVIARRLGCNKQGFSPNYGTIGPDNKPRPSAREGCRATILVKLEKSGKWVVSRFEKEHNHPLVVTEQGPSTTPPHISGDKDKKIEFLIRELRRQDQLCAAYREKLLKFLTSIEEQTDQLSSKIQDVVDSVRKVEAEMQQQLPQHR</sequence>
<comment type="caution">
    <text evidence="3">The sequence shown here is derived from an EMBL/GenBank/DDBJ whole genome shotgun (WGS) entry which is preliminary data.</text>
</comment>
<keyword evidence="4" id="KW-1185">Reference proteome</keyword>
<dbReference type="OrthoDB" id="1880485at2759"/>
<evidence type="ECO:0000313" key="4">
    <source>
        <dbReference type="Proteomes" id="UP000428333"/>
    </source>
</evidence>
<dbReference type="EMBL" id="QEFC01000997">
    <property type="protein sequence ID" value="KAE9460843.1"/>
    <property type="molecule type" value="Genomic_DNA"/>
</dbReference>
<accession>A0A6A4LNL0</accession>
<protein>
    <recommendedName>
        <fullName evidence="2">FAR1 domain-containing protein</fullName>
    </recommendedName>
</protein>
<feature type="compositionally biased region" description="Gly residues" evidence="1">
    <location>
        <begin position="26"/>
        <end position="52"/>
    </location>
</feature>
<dbReference type="InterPro" id="IPR004330">
    <property type="entry name" value="FAR1_DNA_bnd_dom"/>
</dbReference>
<dbReference type="Proteomes" id="UP000428333">
    <property type="component" value="Linkage Group LG04"/>
</dbReference>
<evidence type="ECO:0000256" key="1">
    <source>
        <dbReference type="SAM" id="MobiDB-lite"/>
    </source>
</evidence>
<name>A0A6A4LNL0_9ERIC</name>
<evidence type="ECO:0000313" key="3">
    <source>
        <dbReference type="EMBL" id="KAE9460843.1"/>
    </source>
</evidence>